<dbReference type="AlphaFoldDB" id="A0A5A7MWA5"/>
<feature type="signal peptide" evidence="1">
    <location>
        <begin position="1"/>
        <end position="35"/>
    </location>
</feature>
<organism evidence="2 3">
    <name type="scientific">Iodidimonas gelatinilytica</name>
    <dbReference type="NCBI Taxonomy" id="1236966"/>
    <lineage>
        <taxon>Bacteria</taxon>
        <taxon>Pseudomonadati</taxon>
        <taxon>Pseudomonadota</taxon>
        <taxon>Alphaproteobacteria</taxon>
        <taxon>Iodidimonadales</taxon>
        <taxon>Iodidimonadaceae</taxon>
        <taxon>Iodidimonas</taxon>
    </lineage>
</organism>
<keyword evidence="1" id="KW-0732">Signal</keyword>
<keyword evidence="3" id="KW-1185">Reference proteome</keyword>
<accession>A0A5A7MWA5</accession>
<comment type="caution">
    <text evidence="2">The sequence shown here is derived from an EMBL/GenBank/DDBJ whole genome shotgun (WGS) entry which is preliminary data.</text>
</comment>
<name>A0A5A7MWA5_9PROT</name>
<reference evidence="2 3" key="1">
    <citation type="submission" date="2019-09" db="EMBL/GenBank/DDBJ databases">
        <title>NBRP : Genome information of microbial organism related human and environment.</title>
        <authorList>
            <person name="Hattori M."/>
            <person name="Oshima K."/>
            <person name="Inaba H."/>
            <person name="Suda W."/>
            <person name="Sakamoto M."/>
            <person name="Iino T."/>
            <person name="Kitahara M."/>
            <person name="Oshida Y."/>
            <person name="Iida T."/>
            <person name="Kudo T."/>
            <person name="Itoh T."/>
            <person name="Ohkuma M."/>
        </authorList>
    </citation>
    <scope>NUCLEOTIDE SEQUENCE [LARGE SCALE GENOMIC DNA]</scope>
    <source>
        <strain evidence="2 3">Mie-1</strain>
    </source>
</reference>
<sequence>MAIAVSSAFKIKRLPHRLFGFAGSLVLFGCGAAFAAPVTFNTALPVGKGAFVLRNQLIYSEASRNGTGLSDLRDVALLGYGLSPDLALFGSASWLRRDVDTASGLGREADGLGDVQVFARYTAYRHDFSGGAFRVAPFFGIELPTGENHKRDSLGQLPPGLQPGSGSVDGLAGAVVSWASLDMNIDGQIFWQENTKANGINKGDVFKADAAFYRRVYPRELSAYTKGFLFGGLEVNYRHEGRTRMNGVIDPDSGGETLFLTPGLQYARRLWMLEGAVQIPVAQSTNGSNLRQDFSVRIGIRINL</sequence>
<proteinExistence type="predicted"/>
<protein>
    <recommendedName>
        <fullName evidence="4">Transporter</fullName>
    </recommendedName>
</protein>
<evidence type="ECO:0000256" key="1">
    <source>
        <dbReference type="SAM" id="SignalP"/>
    </source>
</evidence>
<dbReference type="Proteomes" id="UP000325187">
    <property type="component" value="Unassembled WGS sequence"/>
</dbReference>
<dbReference type="RefSeq" id="WP_150001986.1">
    <property type="nucleotide sequence ID" value="NZ_BKCM01000004.1"/>
</dbReference>
<evidence type="ECO:0000313" key="2">
    <source>
        <dbReference type="EMBL" id="GER00341.1"/>
    </source>
</evidence>
<gene>
    <name evidence="2" type="ORF">JCM17845_09640</name>
</gene>
<evidence type="ECO:0008006" key="4">
    <source>
        <dbReference type="Google" id="ProtNLM"/>
    </source>
</evidence>
<feature type="chain" id="PRO_5022996107" description="Transporter" evidence="1">
    <location>
        <begin position="36"/>
        <end position="304"/>
    </location>
</feature>
<dbReference type="EMBL" id="BKCM01000004">
    <property type="protein sequence ID" value="GER00341.1"/>
    <property type="molecule type" value="Genomic_DNA"/>
</dbReference>
<evidence type="ECO:0000313" key="3">
    <source>
        <dbReference type="Proteomes" id="UP000325187"/>
    </source>
</evidence>